<comment type="caution">
    <text evidence="7">Lacks conserved residue(s) required for the propagation of feature annotation.</text>
</comment>
<reference evidence="9 10" key="1">
    <citation type="journal article" date="2016" name="Nat. Commun.">
        <title>Thousands of microbial genomes shed light on interconnected biogeochemical processes in an aquifer system.</title>
        <authorList>
            <person name="Anantharaman K."/>
            <person name="Brown C.T."/>
            <person name="Hug L.A."/>
            <person name="Sharon I."/>
            <person name="Castelle C.J."/>
            <person name="Probst A.J."/>
            <person name="Thomas B.C."/>
            <person name="Singh A."/>
            <person name="Wilkins M.J."/>
            <person name="Karaoz U."/>
            <person name="Brodie E.L."/>
            <person name="Williams K.H."/>
            <person name="Hubbard S.S."/>
            <person name="Banfield J.F."/>
        </authorList>
    </citation>
    <scope>NUCLEOTIDE SEQUENCE [LARGE SCALE GENOMIC DNA]</scope>
</reference>
<name>A0A1G2B110_9BACT</name>
<dbReference type="Gene3D" id="3.40.50.720">
    <property type="entry name" value="NAD(P)-binding Rossmann-like Domain"/>
    <property type="match status" value="1"/>
</dbReference>
<dbReference type="InterPro" id="IPR006368">
    <property type="entry name" value="GDP_Man_deHydtase"/>
</dbReference>
<proteinExistence type="inferred from homology"/>
<dbReference type="InterPro" id="IPR036291">
    <property type="entry name" value="NAD(P)-bd_dom_sf"/>
</dbReference>
<dbReference type="PANTHER" id="PTHR43715">
    <property type="entry name" value="GDP-MANNOSE 4,6-DEHYDRATASE"/>
    <property type="match status" value="1"/>
</dbReference>
<evidence type="ECO:0000256" key="1">
    <source>
        <dbReference type="ARBA" id="ARBA00000188"/>
    </source>
</evidence>
<evidence type="ECO:0000313" key="10">
    <source>
        <dbReference type="Proteomes" id="UP000176952"/>
    </source>
</evidence>
<keyword evidence="5 7" id="KW-0456">Lyase</keyword>
<evidence type="ECO:0000256" key="5">
    <source>
        <dbReference type="ARBA" id="ARBA00023239"/>
    </source>
</evidence>
<sequence>MKKTALITGIIGQDGAYLAKILLAKGYHVYGLMRRYATPQFNNTDYLGITKDIEFVFGDMTDESSILNLIKSLRPDEVYNLAAQSFVGISWDLPKMTTEVNSLGVMYMLNALKLFSPQTKFYQASTSEMFGNSHKDGLQTEQTPFHPRSPYAISKLYSHWLTINYRESYNMFCASGILFNHESPIRGMEFVTRKISHGVAQIALGLAQEIRLGNLDSKRDWGFAGDYVEAMWLMLQQEKADDYLISTGETHSIRDFLQIAFAHVGIQDWEKYITIDPRFKRPAEVFALHGKSDKAREKLGWVPKVKFEELVKMMVDADVARLKHKMADKKYSSVKTPVVS</sequence>
<dbReference type="GO" id="GO:0070401">
    <property type="term" value="F:NADP+ binding"/>
    <property type="evidence" value="ECO:0007669"/>
    <property type="project" value="UniProtKB-UniRule"/>
</dbReference>
<accession>A0A1G2B110</accession>
<evidence type="ECO:0000256" key="4">
    <source>
        <dbReference type="ARBA" id="ARBA00011989"/>
    </source>
</evidence>
<evidence type="ECO:0000256" key="3">
    <source>
        <dbReference type="ARBA" id="ARBA00009263"/>
    </source>
</evidence>
<dbReference type="PANTHER" id="PTHR43715:SF1">
    <property type="entry name" value="GDP-MANNOSE 4,6 DEHYDRATASE"/>
    <property type="match status" value="1"/>
</dbReference>
<dbReference type="GO" id="GO:0042351">
    <property type="term" value="P:'de novo' GDP-L-fucose biosynthetic process"/>
    <property type="evidence" value="ECO:0007669"/>
    <property type="project" value="TreeGrafter"/>
</dbReference>
<dbReference type="GO" id="GO:0008446">
    <property type="term" value="F:GDP-mannose 4,6-dehydratase activity"/>
    <property type="evidence" value="ECO:0007669"/>
    <property type="project" value="UniProtKB-UniRule"/>
</dbReference>
<dbReference type="CDD" id="cd05260">
    <property type="entry name" value="GDP_MD_SDR_e"/>
    <property type="match status" value="1"/>
</dbReference>
<comment type="caution">
    <text evidence="9">The sequence shown here is derived from an EMBL/GenBank/DDBJ whole genome shotgun (WGS) entry which is preliminary data.</text>
</comment>
<evidence type="ECO:0000313" key="9">
    <source>
        <dbReference type="EMBL" id="OGY82369.1"/>
    </source>
</evidence>
<comment type="cofactor">
    <cofactor evidence="2 7">
        <name>NADP(+)</name>
        <dbReference type="ChEBI" id="CHEBI:58349"/>
    </cofactor>
</comment>
<comment type="function">
    <text evidence="6 7">Catalyzes the conversion of GDP-D-mannose to GDP-4-dehydro-6-deoxy-D-mannose.</text>
</comment>
<dbReference type="SUPFAM" id="SSF51735">
    <property type="entry name" value="NAD(P)-binding Rossmann-fold domains"/>
    <property type="match status" value="1"/>
</dbReference>
<evidence type="ECO:0000259" key="8">
    <source>
        <dbReference type="Pfam" id="PF16363"/>
    </source>
</evidence>
<dbReference type="Proteomes" id="UP000176952">
    <property type="component" value="Unassembled WGS sequence"/>
</dbReference>
<comment type="similarity">
    <text evidence="3 7">Belongs to the NAD(P)-dependent epimerase/dehydratase family. GDP-mannose 4,6-dehydratase subfamily.</text>
</comment>
<dbReference type="EMBL" id="MHKD01000031">
    <property type="protein sequence ID" value="OGY82369.1"/>
    <property type="molecule type" value="Genomic_DNA"/>
</dbReference>
<feature type="domain" description="NAD(P)-binding" evidence="8">
    <location>
        <begin position="6"/>
        <end position="314"/>
    </location>
</feature>
<dbReference type="STRING" id="1798542.A3F54_02300"/>
<dbReference type="AlphaFoldDB" id="A0A1G2B110"/>
<dbReference type="InterPro" id="IPR016040">
    <property type="entry name" value="NAD(P)-bd_dom"/>
</dbReference>
<evidence type="ECO:0000256" key="7">
    <source>
        <dbReference type="HAMAP-Rule" id="MF_00955"/>
    </source>
</evidence>
<gene>
    <name evidence="7" type="primary">gmd</name>
    <name evidence="9" type="ORF">A3F54_02300</name>
</gene>
<evidence type="ECO:0000256" key="2">
    <source>
        <dbReference type="ARBA" id="ARBA00001937"/>
    </source>
</evidence>
<organism evidence="9 10">
    <name type="scientific">Candidatus Kerfeldbacteria bacterium RIFCSPHIGHO2_12_FULL_48_17</name>
    <dbReference type="NCBI Taxonomy" id="1798542"/>
    <lineage>
        <taxon>Bacteria</taxon>
        <taxon>Candidatus Kerfeldiibacteriota</taxon>
    </lineage>
</organism>
<dbReference type="Gene3D" id="3.90.25.10">
    <property type="entry name" value="UDP-galactose 4-epimerase, domain 1"/>
    <property type="match status" value="1"/>
</dbReference>
<evidence type="ECO:0000256" key="6">
    <source>
        <dbReference type="ARBA" id="ARBA00059383"/>
    </source>
</evidence>
<keyword evidence="7" id="KW-0521">NADP</keyword>
<comment type="catalytic activity">
    <reaction evidence="1 7">
        <text>GDP-alpha-D-mannose = GDP-4-dehydro-alpha-D-rhamnose + H2O</text>
        <dbReference type="Rhea" id="RHEA:23820"/>
        <dbReference type="ChEBI" id="CHEBI:15377"/>
        <dbReference type="ChEBI" id="CHEBI:57527"/>
        <dbReference type="ChEBI" id="CHEBI:57964"/>
        <dbReference type="EC" id="4.2.1.47"/>
    </reaction>
</comment>
<dbReference type="FunFam" id="3.40.50.720:FF:000924">
    <property type="entry name" value="GDP-mannose 4,6 dehydratase"/>
    <property type="match status" value="1"/>
</dbReference>
<dbReference type="Pfam" id="PF16363">
    <property type="entry name" value="GDP_Man_Dehyd"/>
    <property type="match status" value="1"/>
</dbReference>
<dbReference type="HAMAP" id="MF_00955">
    <property type="entry name" value="GDP_Man_dehydratase"/>
    <property type="match status" value="1"/>
</dbReference>
<protein>
    <recommendedName>
        <fullName evidence="4 7">GDP-mannose 4,6-dehydratase</fullName>
        <ecNumber evidence="4 7">4.2.1.47</ecNumber>
    </recommendedName>
    <alternativeName>
        <fullName evidence="7">GDP-D-mannose dehydratase</fullName>
    </alternativeName>
</protein>
<dbReference type="EC" id="4.2.1.47" evidence="4 7"/>